<dbReference type="RefSeq" id="WP_184090386.1">
    <property type="nucleotide sequence ID" value="NZ_JACIJF010000014.1"/>
</dbReference>
<organism evidence="2 3">
    <name type="scientific">Sphingomonas xinjiangensis</name>
    <dbReference type="NCBI Taxonomy" id="643568"/>
    <lineage>
        <taxon>Bacteria</taxon>
        <taxon>Pseudomonadati</taxon>
        <taxon>Pseudomonadota</taxon>
        <taxon>Alphaproteobacteria</taxon>
        <taxon>Sphingomonadales</taxon>
        <taxon>Sphingomonadaceae</taxon>
        <taxon>Sphingomonas</taxon>
    </lineage>
</organism>
<feature type="transmembrane region" description="Helical" evidence="1">
    <location>
        <begin position="348"/>
        <end position="367"/>
    </location>
</feature>
<feature type="transmembrane region" description="Helical" evidence="1">
    <location>
        <begin position="374"/>
        <end position="392"/>
    </location>
</feature>
<feature type="transmembrane region" description="Helical" evidence="1">
    <location>
        <begin position="301"/>
        <end position="324"/>
    </location>
</feature>
<keyword evidence="3" id="KW-1185">Reference proteome</keyword>
<proteinExistence type="predicted"/>
<dbReference type="Proteomes" id="UP000527143">
    <property type="component" value="Unassembled WGS sequence"/>
</dbReference>
<feature type="transmembrane region" description="Helical" evidence="1">
    <location>
        <begin position="167"/>
        <end position="185"/>
    </location>
</feature>
<feature type="transmembrane region" description="Helical" evidence="1">
    <location>
        <begin position="111"/>
        <end position="134"/>
    </location>
</feature>
<evidence type="ECO:0008006" key="4">
    <source>
        <dbReference type="Google" id="ProtNLM"/>
    </source>
</evidence>
<keyword evidence="1" id="KW-0812">Transmembrane</keyword>
<dbReference type="EMBL" id="JACIJF010000014">
    <property type="protein sequence ID" value="MBB5712222.1"/>
    <property type="molecule type" value="Genomic_DNA"/>
</dbReference>
<protein>
    <recommendedName>
        <fullName evidence="4">AcrB/AcrD/AcrF family protein</fullName>
    </recommendedName>
</protein>
<gene>
    <name evidence="2" type="ORF">FHT02_003479</name>
</gene>
<keyword evidence="1" id="KW-0472">Membrane</keyword>
<sequence>MSPQEPFRTGTKQPFLRISWLALALTFALSVAWTWKDWADLEVLRLPDNDDVARLQQVRDWLNGQRFNDLMQYRSGLGAGAPMHWSRLADAGPALLLLVLKPLVGSHAAELVMAIAYPAILFFVYLLLVARIAVRLSDERSRVFAILLAAFAFPTISLFVPGRIDHHGLQIVLILVLLDAVLAPAGLRSGIIAGIATAASLAIGLETAPEIAAMMVVMGIGWLRGGRGSNHFASGFAASLGSVTLLLLAVAQPQVWPEAWCDGFTPNSTRATLIVAAGWALLGSAGAKLTTWRLRMAVGAALGAVTLFLVMGLAPTCFAGPYGALDPLLQKVWMRNVSEARGLFEQKTVGTVIGYGGLVLAGAVAAMIRARHDWRWLGFALFMVLGAIASILQVRVTYIMAGVAVIPFAVAIARQNLPVKRLPLWLCGAGMLWNLLAVQIDTAQAGPVVLAKKAQNDCTAPGPIHAIAALPRGRIMAPLELDSYLLSMTPHHVIASLYHRNNSGDLAMYRFFLSVPERAHAQARAERVAYVALCPESLQEDGLAPLRPGTLVARLQSPQPPPEWLEPVSVGGAVRVYKVR</sequence>
<accession>A0A840YRI2</accession>
<evidence type="ECO:0000313" key="3">
    <source>
        <dbReference type="Proteomes" id="UP000527143"/>
    </source>
</evidence>
<evidence type="ECO:0000313" key="2">
    <source>
        <dbReference type="EMBL" id="MBB5712222.1"/>
    </source>
</evidence>
<dbReference type="AlphaFoldDB" id="A0A840YRI2"/>
<name>A0A840YRI2_9SPHN</name>
<feature type="transmembrane region" description="Helical" evidence="1">
    <location>
        <begin position="15"/>
        <end position="35"/>
    </location>
</feature>
<comment type="caution">
    <text evidence="2">The sequence shown here is derived from an EMBL/GenBank/DDBJ whole genome shotgun (WGS) entry which is preliminary data.</text>
</comment>
<keyword evidence="1" id="KW-1133">Transmembrane helix</keyword>
<reference evidence="2 3" key="1">
    <citation type="submission" date="2020-08" db="EMBL/GenBank/DDBJ databases">
        <title>Genomic Encyclopedia of Type Strains, Phase IV (KMG-IV): sequencing the most valuable type-strain genomes for metagenomic binning, comparative biology and taxonomic classification.</title>
        <authorList>
            <person name="Goeker M."/>
        </authorList>
    </citation>
    <scope>NUCLEOTIDE SEQUENCE [LARGE SCALE GENOMIC DNA]</scope>
    <source>
        <strain evidence="2 3">DSM 26736</strain>
    </source>
</reference>
<feature type="transmembrane region" description="Helical" evidence="1">
    <location>
        <begin position="232"/>
        <end position="251"/>
    </location>
</feature>
<evidence type="ECO:0000256" key="1">
    <source>
        <dbReference type="SAM" id="Phobius"/>
    </source>
</evidence>
<feature type="transmembrane region" description="Helical" evidence="1">
    <location>
        <begin position="271"/>
        <end position="289"/>
    </location>
</feature>
<feature type="transmembrane region" description="Helical" evidence="1">
    <location>
        <begin position="140"/>
        <end position="160"/>
    </location>
</feature>